<evidence type="ECO:0000313" key="3">
    <source>
        <dbReference type="Proteomes" id="UP000765509"/>
    </source>
</evidence>
<keyword evidence="3" id="KW-1185">Reference proteome</keyword>
<accession>A0A9Q3GRB2</accession>
<gene>
    <name evidence="2" type="ORF">O181_015944</name>
</gene>
<protein>
    <submittedName>
        <fullName evidence="2">Uncharacterized protein</fullName>
    </submittedName>
</protein>
<feature type="region of interest" description="Disordered" evidence="1">
    <location>
        <begin position="1"/>
        <end position="41"/>
    </location>
</feature>
<dbReference type="EMBL" id="AVOT02004391">
    <property type="protein sequence ID" value="MBW0476229.1"/>
    <property type="molecule type" value="Genomic_DNA"/>
</dbReference>
<feature type="compositionally biased region" description="Basic and acidic residues" evidence="1">
    <location>
        <begin position="1"/>
        <end position="18"/>
    </location>
</feature>
<comment type="caution">
    <text evidence="2">The sequence shown here is derived from an EMBL/GenBank/DDBJ whole genome shotgun (WGS) entry which is preliminary data.</text>
</comment>
<evidence type="ECO:0000256" key="1">
    <source>
        <dbReference type="SAM" id="MobiDB-lite"/>
    </source>
</evidence>
<proteinExistence type="predicted"/>
<dbReference type="AlphaFoldDB" id="A0A9Q3GRB2"/>
<evidence type="ECO:0000313" key="2">
    <source>
        <dbReference type="EMBL" id="MBW0476229.1"/>
    </source>
</evidence>
<name>A0A9Q3GRB2_9BASI</name>
<organism evidence="2 3">
    <name type="scientific">Austropuccinia psidii MF-1</name>
    <dbReference type="NCBI Taxonomy" id="1389203"/>
    <lineage>
        <taxon>Eukaryota</taxon>
        <taxon>Fungi</taxon>
        <taxon>Dikarya</taxon>
        <taxon>Basidiomycota</taxon>
        <taxon>Pucciniomycotina</taxon>
        <taxon>Pucciniomycetes</taxon>
        <taxon>Pucciniales</taxon>
        <taxon>Sphaerophragmiaceae</taxon>
        <taxon>Austropuccinia</taxon>
    </lineage>
</organism>
<dbReference type="Proteomes" id="UP000765509">
    <property type="component" value="Unassembled WGS sequence"/>
</dbReference>
<reference evidence="2" key="1">
    <citation type="submission" date="2021-03" db="EMBL/GenBank/DDBJ databases">
        <title>Draft genome sequence of rust myrtle Austropuccinia psidii MF-1, a brazilian biotype.</title>
        <authorList>
            <person name="Quecine M.C."/>
            <person name="Pachon D.M.R."/>
            <person name="Bonatelli M.L."/>
            <person name="Correr F.H."/>
            <person name="Franceschini L.M."/>
            <person name="Leite T.F."/>
            <person name="Margarido G.R.A."/>
            <person name="Almeida C.A."/>
            <person name="Ferrarezi J.A."/>
            <person name="Labate C.A."/>
        </authorList>
    </citation>
    <scope>NUCLEOTIDE SEQUENCE</scope>
    <source>
        <strain evidence="2">MF-1</strain>
    </source>
</reference>
<sequence length="192" mass="21985">MDLDKEKSHKSQRQEFQPRGEAQMGDSKASTSSKGLIRTFETLHESPEAEITTNPVVISEQLPGRRSRDIPVSVQDCFMVAKQQKIKLLQALLIGTINSYLPVKNLMVSEKTQEPLQGFNQMSFKGKVKEVKAWLNNQSILSEDQRKKLAQKKERTLWKLPKPPKAIICLQKCQTKTSKPQKLTRRASQRQR</sequence>